<accession>A0AAD5J8Q1</accession>
<dbReference type="InterPro" id="IPR033124">
    <property type="entry name" value="Ser_caboxypep_his_AS"/>
</dbReference>
<dbReference type="SUPFAM" id="SSF53474">
    <property type="entry name" value="alpha/beta-Hydrolases"/>
    <property type="match status" value="1"/>
</dbReference>
<proteinExistence type="inferred from homology"/>
<dbReference type="GO" id="GO:0004185">
    <property type="term" value="F:serine-type carboxypeptidase activity"/>
    <property type="evidence" value="ECO:0007669"/>
    <property type="project" value="InterPro"/>
</dbReference>
<evidence type="ECO:0000313" key="6">
    <source>
        <dbReference type="EMBL" id="KAI9191017.1"/>
    </source>
</evidence>
<evidence type="ECO:0000256" key="5">
    <source>
        <dbReference type="ARBA" id="ARBA00023180"/>
    </source>
</evidence>
<gene>
    <name evidence="6" type="ORF">LWI28_002273</name>
</gene>
<dbReference type="PROSITE" id="PS00560">
    <property type="entry name" value="CARBOXYPEPT_SER_HIS"/>
    <property type="match status" value="1"/>
</dbReference>
<keyword evidence="3" id="KW-0645">Protease</keyword>
<dbReference type="AlphaFoldDB" id="A0AAD5J8Q1"/>
<dbReference type="Pfam" id="PF00450">
    <property type="entry name" value="Peptidase_S10"/>
    <property type="match status" value="1"/>
</dbReference>
<evidence type="ECO:0000256" key="4">
    <source>
        <dbReference type="ARBA" id="ARBA00022801"/>
    </source>
</evidence>
<comment type="caution">
    <text evidence="6">The sequence shown here is derived from an EMBL/GenBank/DDBJ whole genome shotgun (WGS) entry which is preliminary data.</text>
</comment>
<sequence>MFFSGDHDFSVPHIRTQNWIRTFNLTTNEYWRPWFVDGQVSGYIEKFMSSSGDYTLIYATVKGAGHVAPEYKPKECYQMIDRFFTYFLL</sequence>
<evidence type="ECO:0000313" key="7">
    <source>
        <dbReference type="Proteomes" id="UP001064489"/>
    </source>
</evidence>
<keyword evidence="2" id="KW-0121">Carboxypeptidase</keyword>
<evidence type="ECO:0000256" key="1">
    <source>
        <dbReference type="ARBA" id="ARBA00009431"/>
    </source>
</evidence>
<comment type="similarity">
    <text evidence="1">Belongs to the peptidase S10 family.</text>
</comment>
<dbReference type="Proteomes" id="UP001064489">
    <property type="component" value="Chromosome 6"/>
</dbReference>
<dbReference type="Gene3D" id="3.40.50.11320">
    <property type="match status" value="1"/>
</dbReference>
<keyword evidence="7" id="KW-1185">Reference proteome</keyword>
<dbReference type="InterPro" id="IPR029058">
    <property type="entry name" value="AB_hydrolase_fold"/>
</dbReference>
<reference evidence="6" key="2">
    <citation type="submission" date="2023-02" db="EMBL/GenBank/DDBJ databases">
        <authorList>
            <person name="Swenson N.G."/>
            <person name="Wegrzyn J.L."/>
            <person name="Mcevoy S.L."/>
        </authorList>
    </citation>
    <scope>NUCLEOTIDE SEQUENCE</scope>
    <source>
        <strain evidence="6">91603</strain>
        <tissue evidence="6">Leaf</tissue>
    </source>
</reference>
<keyword evidence="4" id="KW-0378">Hydrolase</keyword>
<reference evidence="6" key="1">
    <citation type="journal article" date="2022" name="Plant J.">
        <title>Strategies of tolerance reflected in two North American maple genomes.</title>
        <authorList>
            <person name="McEvoy S.L."/>
            <person name="Sezen U.U."/>
            <person name="Trouern-Trend A."/>
            <person name="McMahon S.M."/>
            <person name="Schaberg P.G."/>
            <person name="Yang J."/>
            <person name="Wegrzyn J.L."/>
            <person name="Swenson N.G."/>
        </authorList>
    </citation>
    <scope>NUCLEOTIDE SEQUENCE</scope>
    <source>
        <strain evidence="6">91603</strain>
    </source>
</reference>
<dbReference type="GO" id="GO:0006508">
    <property type="term" value="P:proteolysis"/>
    <property type="evidence" value="ECO:0007669"/>
    <property type="project" value="UniProtKB-KW"/>
</dbReference>
<keyword evidence="5" id="KW-0325">Glycoprotein</keyword>
<evidence type="ECO:0008006" key="8">
    <source>
        <dbReference type="Google" id="ProtNLM"/>
    </source>
</evidence>
<evidence type="ECO:0000256" key="3">
    <source>
        <dbReference type="ARBA" id="ARBA00022670"/>
    </source>
</evidence>
<dbReference type="InterPro" id="IPR001563">
    <property type="entry name" value="Peptidase_S10"/>
</dbReference>
<protein>
    <recommendedName>
        <fullName evidence="8">Serine carboxypeptidase</fullName>
    </recommendedName>
</protein>
<dbReference type="EMBL" id="JAJSOW010000004">
    <property type="protein sequence ID" value="KAI9191017.1"/>
    <property type="molecule type" value="Genomic_DNA"/>
</dbReference>
<organism evidence="6 7">
    <name type="scientific">Acer negundo</name>
    <name type="common">Box elder</name>
    <dbReference type="NCBI Taxonomy" id="4023"/>
    <lineage>
        <taxon>Eukaryota</taxon>
        <taxon>Viridiplantae</taxon>
        <taxon>Streptophyta</taxon>
        <taxon>Embryophyta</taxon>
        <taxon>Tracheophyta</taxon>
        <taxon>Spermatophyta</taxon>
        <taxon>Magnoliopsida</taxon>
        <taxon>eudicotyledons</taxon>
        <taxon>Gunneridae</taxon>
        <taxon>Pentapetalae</taxon>
        <taxon>rosids</taxon>
        <taxon>malvids</taxon>
        <taxon>Sapindales</taxon>
        <taxon>Sapindaceae</taxon>
        <taxon>Hippocastanoideae</taxon>
        <taxon>Acereae</taxon>
        <taxon>Acer</taxon>
    </lineage>
</organism>
<name>A0AAD5J8Q1_ACENE</name>
<evidence type="ECO:0000256" key="2">
    <source>
        <dbReference type="ARBA" id="ARBA00022645"/>
    </source>
</evidence>